<evidence type="ECO:0000256" key="4">
    <source>
        <dbReference type="ARBA" id="ARBA00022723"/>
    </source>
</evidence>
<keyword evidence="8 10" id="KW-0413">Isomerase</keyword>
<dbReference type="GO" id="GO:0050066">
    <property type="term" value="F:L-lysine 2,3-aminomutase activity"/>
    <property type="evidence" value="ECO:0007669"/>
    <property type="project" value="UniProtKB-EC"/>
</dbReference>
<dbReference type="PANTHER" id="PTHR30538">
    <property type="entry name" value="LYSINE 2,3-AMINOMUTASE-RELATED"/>
    <property type="match status" value="1"/>
</dbReference>
<accession>A0A0W8FS26</accession>
<dbReference type="GO" id="GO:0051539">
    <property type="term" value="F:4 iron, 4 sulfur cluster binding"/>
    <property type="evidence" value="ECO:0007669"/>
    <property type="project" value="UniProtKB-KW"/>
</dbReference>
<sequence length="362" mass="42095">MERKTILTYFKASAKDWRDWHWQFRNRVTKLKTLENLFGKAALHKDQFKAVTSVYPMAITPYYLSLFKTYNDNDPIQTQCVPDIRELSFAKNAMEDPLEEDSHMPVPKLVYRYSDRCLAIVTETCVTYCRHCNRKRFWSQSNHFSLINRLQKMTRYLAKSPHIREVIISGGDPLTFDDNTLEKILSSLKAIPHIEILRIGSRTPVVMPMRITKELCRTLKRYRPLWFNTQFNHPNEITTESARACQILLEAGIPVSNQSVLLKGVNDSAQVMKNLFYGLQKISVRPYYLFHCDPVKGCIHFRTDPQAGVTMMEKIWKQSSGLCLPQYVMDVPGSAGKIPLNVMSKTINNDLKKNKHFFDKFK</sequence>
<dbReference type="EMBL" id="LNQE01000919">
    <property type="protein sequence ID" value="KUG23123.1"/>
    <property type="molecule type" value="Genomic_DNA"/>
</dbReference>
<protein>
    <submittedName>
        <fullName evidence="10">Lysine 2,3-aminomutase</fullName>
        <ecNumber evidence="10">5.4.3.2</ecNumber>
    </submittedName>
</protein>
<dbReference type="NCBIfam" id="TIGR00238">
    <property type="entry name" value="KamA family radical SAM protein"/>
    <property type="match status" value="1"/>
</dbReference>
<dbReference type="PROSITE" id="PS51918">
    <property type="entry name" value="RADICAL_SAM"/>
    <property type="match status" value="1"/>
</dbReference>
<evidence type="ECO:0000256" key="7">
    <source>
        <dbReference type="ARBA" id="ARBA00023014"/>
    </source>
</evidence>
<feature type="domain" description="Radical SAM core" evidence="9">
    <location>
        <begin position="111"/>
        <end position="322"/>
    </location>
</feature>
<comment type="caution">
    <text evidence="10">The sequence shown here is derived from an EMBL/GenBank/DDBJ whole genome shotgun (WGS) entry which is preliminary data.</text>
</comment>
<dbReference type="PIRSF" id="PIRSF004911">
    <property type="entry name" value="DUF160"/>
    <property type="match status" value="1"/>
</dbReference>
<organism evidence="10">
    <name type="scientific">hydrocarbon metagenome</name>
    <dbReference type="NCBI Taxonomy" id="938273"/>
    <lineage>
        <taxon>unclassified sequences</taxon>
        <taxon>metagenomes</taxon>
        <taxon>ecological metagenomes</taxon>
    </lineage>
</organism>
<dbReference type="Gene3D" id="3.20.20.70">
    <property type="entry name" value="Aldolase class I"/>
    <property type="match status" value="1"/>
</dbReference>
<dbReference type="EC" id="5.4.3.2" evidence="10"/>
<dbReference type="AlphaFoldDB" id="A0A0W8FS26"/>
<dbReference type="InterPro" id="IPR058240">
    <property type="entry name" value="rSAM_sf"/>
</dbReference>
<keyword evidence="7" id="KW-0411">Iron-sulfur</keyword>
<keyword evidence="2" id="KW-0004">4Fe-4S</keyword>
<evidence type="ECO:0000256" key="3">
    <source>
        <dbReference type="ARBA" id="ARBA00022691"/>
    </source>
</evidence>
<dbReference type="GO" id="GO:0046872">
    <property type="term" value="F:metal ion binding"/>
    <property type="evidence" value="ECO:0007669"/>
    <property type="project" value="UniProtKB-KW"/>
</dbReference>
<dbReference type="InterPro" id="IPR013785">
    <property type="entry name" value="Aldolase_TIM"/>
</dbReference>
<evidence type="ECO:0000256" key="5">
    <source>
        <dbReference type="ARBA" id="ARBA00022898"/>
    </source>
</evidence>
<dbReference type="InterPro" id="IPR003739">
    <property type="entry name" value="Lys_aminomutase/Glu_NH3_mut"/>
</dbReference>
<dbReference type="Gene3D" id="6.10.140.1170">
    <property type="match status" value="1"/>
</dbReference>
<keyword evidence="6" id="KW-0408">Iron</keyword>
<keyword evidence="5" id="KW-0663">Pyridoxal phosphate</keyword>
<evidence type="ECO:0000259" key="9">
    <source>
        <dbReference type="PROSITE" id="PS51918"/>
    </source>
</evidence>
<keyword evidence="3" id="KW-0949">S-adenosyl-L-methionine</keyword>
<reference evidence="10" key="1">
    <citation type="journal article" date="2015" name="Proc. Natl. Acad. Sci. U.S.A.">
        <title>Networks of energetic and metabolic interactions define dynamics in microbial communities.</title>
        <authorList>
            <person name="Embree M."/>
            <person name="Liu J.K."/>
            <person name="Al-Bassam M.M."/>
            <person name="Zengler K."/>
        </authorList>
    </citation>
    <scope>NUCLEOTIDE SEQUENCE</scope>
</reference>
<dbReference type="PANTHER" id="PTHR30538:SF1">
    <property type="entry name" value="L-LYSINE 2,3-AMINOMUTASE"/>
    <property type="match status" value="1"/>
</dbReference>
<dbReference type="SFLD" id="SFLDS00029">
    <property type="entry name" value="Radical_SAM"/>
    <property type="match status" value="1"/>
</dbReference>
<dbReference type="Pfam" id="PF04055">
    <property type="entry name" value="Radical_SAM"/>
    <property type="match status" value="1"/>
</dbReference>
<name>A0A0W8FS26_9ZZZZ</name>
<comment type="cofactor">
    <cofactor evidence="1">
        <name>pyridoxal 5'-phosphate</name>
        <dbReference type="ChEBI" id="CHEBI:597326"/>
    </cofactor>
</comment>
<gene>
    <name evidence="10" type="ORF">ASZ90_007050</name>
</gene>
<dbReference type="SUPFAM" id="SSF102114">
    <property type="entry name" value="Radical SAM enzymes"/>
    <property type="match status" value="1"/>
</dbReference>
<dbReference type="CDD" id="cd01335">
    <property type="entry name" value="Radical_SAM"/>
    <property type="match status" value="1"/>
</dbReference>
<proteinExistence type="predicted"/>
<evidence type="ECO:0000256" key="2">
    <source>
        <dbReference type="ARBA" id="ARBA00022485"/>
    </source>
</evidence>
<evidence type="ECO:0000313" key="10">
    <source>
        <dbReference type="EMBL" id="KUG23123.1"/>
    </source>
</evidence>
<dbReference type="SFLD" id="SFLDG01070">
    <property type="entry name" value="PLP-dependent"/>
    <property type="match status" value="1"/>
</dbReference>
<evidence type="ECO:0000256" key="6">
    <source>
        <dbReference type="ARBA" id="ARBA00023004"/>
    </source>
</evidence>
<dbReference type="InterPro" id="IPR007197">
    <property type="entry name" value="rSAM"/>
</dbReference>
<keyword evidence="4" id="KW-0479">Metal-binding</keyword>
<evidence type="ECO:0000256" key="8">
    <source>
        <dbReference type="ARBA" id="ARBA00023235"/>
    </source>
</evidence>
<evidence type="ECO:0000256" key="1">
    <source>
        <dbReference type="ARBA" id="ARBA00001933"/>
    </source>
</evidence>